<evidence type="ECO:0000313" key="12">
    <source>
        <dbReference type="Proteomes" id="UP000886602"/>
    </source>
</evidence>
<dbReference type="InterPro" id="IPR055348">
    <property type="entry name" value="DctQ"/>
</dbReference>
<evidence type="ECO:0000256" key="9">
    <source>
        <dbReference type="RuleBase" id="RU369079"/>
    </source>
</evidence>
<evidence type="ECO:0000256" key="2">
    <source>
        <dbReference type="ARBA" id="ARBA00022448"/>
    </source>
</evidence>
<dbReference type="InterPro" id="IPR007387">
    <property type="entry name" value="TRAP_DctQ"/>
</dbReference>
<evidence type="ECO:0000256" key="6">
    <source>
        <dbReference type="ARBA" id="ARBA00022989"/>
    </source>
</evidence>
<evidence type="ECO:0000256" key="7">
    <source>
        <dbReference type="ARBA" id="ARBA00023136"/>
    </source>
</evidence>
<evidence type="ECO:0000256" key="3">
    <source>
        <dbReference type="ARBA" id="ARBA00022475"/>
    </source>
</evidence>
<keyword evidence="6 9" id="KW-1133">Transmembrane helix</keyword>
<dbReference type="GO" id="GO:0022857">
    <property type="term" value="F:transmembrane transporter activity"/>
    <property type="evidence" value="ECO:0007669"/>
    <property type="project" value="UniProtKB-UniRule"/>
</dbReference>
<keyword evidence="3" id="KW-1003">Cell membrane</keyword>
<protein>
    <recommendedName>
        <fullName evidence="9">TRAP transporter small permease protein</fullName>
    </recommendedName>
</protein>
<evidence type="ECO:0000313" key="11">
    <source>
        <dbReference type="EMBL" id="MBK7424818.1"/>
    </source>
</evidence>
<keyword evidence="2 9" id="KW-0813">Transport</keyword>
<comment type="similarity">
    <text evidence="8 9">Belongs to the TRAP transporter small permease family.</text>
</comment>
<dbReference type="GO" id="GO:0015740">
    <property type="term" value="P:C4-dicarboxylate transport"/>
    <property type="evidence" value="ECO:0007669"/>
    <property type="project" value="TreeGrafter"/>
</dbReference>
<dbReference type="GO" id="GO:0005886">
    <property type="term" value="C:plasma membrane"/>
    <property type="evidence" value="ECO:0007669"/>
    <property type="project" value="UniProtKB-SubCell"/>
</dbReference>
<sequence length="172" mass="18801">MRSFLDRLFEGAGYLAGLFMIGTLLAVLSSICGRFIPALELHGADAYAGYCMAASAFLAMASTLRRGEHIRVTLLINRLSPRAHRWLDIFCHVLALAVSGALAWFSIRLVRQSLAFNDISTGLDATPLWIPQLGMALGTTLFALAFTADLVDLITGRKVRQEPREGEPAHIE</sequence>
<evidence type="ECO:0000259" key="10">
    <source>
        <dbReference type="Pfam" id="PF04290"/>
    </source>
</evidence>
<proteinExistence type="inferred from homology"/>
<feature type="domain" description="Tripartite ATP-independent periplasmic transporters DctQ component" evidence="10">
    <location>
        <begin position="25"/>
        <end position="155"/>
    </location>
</feature>
<feature type="transmembrane region" description="Helical" evidence="9">
    <location>
        <begin position="127"/>
        <end position="151"/>
    </location>
</feature>
<comment type="function">
    <text evidence="9">Part of the tripartite ATP-independent periplasmic (TRAP) transport system.</text>
</comment>
<feature type="transmembrane region" description="Helical" evidence="9">
    <location>
        <begin position="46"/>
        <end position="65"/>
    </location>
</feature>
<feature type="transmembrane region" description="Helical" evidence="9">
    <location>
        <begin position="12"/>
        <end position="31"/>
    </location>
</feature>
<dbReference type="PANTHER" id="PTHR35011:SF10">
    <property type="entry name" value="TRAP TRANSPORTER SMALL PERMEASE PROTEIN"/>
    <property type="match status" value="1"/>
</dbReference>
<dbReference type="EMBL" id="JADJNC010000052">
    <property type="protein sequence ID" value="MBK7424818.1"/>
    <property type="molecule type" value="Genomic_DNA"/>
</dbReference>
<comment type="caution">
    <text evidence="11">The sequence shown here is derived from an EMBL/GenBank/DDBJ whole genome shotgun (WGS) entry which is preliminary data.</text>
</comment>
<evidence type="ECO:0000256" key="8">
    <source>
        <dbReference type="ARBA" id="ARBA00038436"/>
    </source>
</evidence>
<comment type="subunit">
    <text evidence="9">The complex comprises the extracytoplasmic solute receptor protein and the two transmembrane proteins.</text>
</comment>
<dbReference type="AlphaFoldDB" id="A0A9D7IA46"/>
<dbReference type="Pfam" id="PF04290">
    <property type="entry name" value="DctQ"/>
    <property type="match status" value="1"/>
</dbReference>
<organism evidence="11 12">
    <name type="scientific">Candidatus Propionivibrio dominans</name>
    <dbReference type="NCBI Taxonomy" id="2954373"/>
    <lineage>
        <taxon>Bacteria</taxon>
        <taxon>Pseudomonadati</taxon>
        <taxon>Pseudomonadota</taxon>
        <taxon>Betaproteobacteria</taxon>
        <taxon>Rhodocyclales</taxon>
        <taxon>Rhodocyclaceae</taxon>
        <taxon>Propionivibrio</taxon>
    </lineage>
</organism>
<comment type="subcellular location">
    <subcellularLocation>
        <location evidence="1 9">Cell inner membrane</location>
        <topology evidence="1 9">Multi-pass membrane protein</topology>
    </subcellularLocation>
</comment>
<gene>
    <name evidence="11" type="ORF">IPJ48_18005</name>
</gene>
<accession>A0A9D7IA46</accession>
<evidence type="ECO:0000256" key="5">
    <source>
        <dbReference type="ARBA" id="ARBA00022692"/>
    </source>
</evidence>
<evidence type="ECO:0000256" key="1">
    <source>
        <dbReference type="ARBA" id="ARBA00004429"/>
    </source>
</evidence>
<dbReference type="Proteomes" id="UP000886602">
    <property type="component" value="Unassembled WGS sequence"/>
</dbReference>
<keyword evidence="4 9" id="KW-0997">Cell inner membrane</keyword>
<dbReference type="PANTHER" id="PTHR35011">
    <property type="entry name" value="2,3-DIKETO-L-GULONATE TRAP TRANSPORTER SMALL PERMEASE PROTEIN YIAM"/>
    <property type="match status" value="1"/>
</dbReference>
<reference evidence="11" key="1">
    <citation type="submission" date="2020-10" db="EMBL/GenBank/DDBJ databases">
        <title>Connecting structure to function with the recovery of over 1000 high-quality activated sludge metagenome-assembled genomes encoding full-length rRNA genes using long-read sequencing.</title>
        <authorList>
            <person name="Singleton C.M."/>
            <person name="Petriglieri F."/>
            <person name="Kristensen J.M."/>
            <person name="Kirkegaard R.H."/>
            <person name="Michaelsen T.Y."/>
            <person name="Andersen M.H."/>
            <person name="Karst S.M."/>
            <person name="Dueholm M.S."/>
            <person name="Nielsen P.H."/>
            <person name="Albertsen M."/>
        </authorList>
    </citation>
    <scope>NUCLEOTIDE SEQUENCE</scope>
    <source>
        <strain evidence="11">EsbW_18-Q3-R4-48_MAXAC.044</strain>
    </source>
</reference>
<keyword evidence="7 9" id="KW-0472">Membrane</keyword>
<evidence type="ECO:0000256" key="4">
    <source>
        <dbReference type="ARBA" id="ARBA00022519"/>
    </source>
</evidence>
<keyword evidence="5 9" id="KW-0812">Transmembrane</keyword>
<name>A0A9D7IA46_9RHOO</name>
<feature type="transmembrane region" description="Helical" evidence="9">
    <location>
        <begin position="86"/>
        <end position="107"/>
    </location>
</feature>